<keyword evidence="4" id="KW-1185">Reference proteome</keyword>
<dbReference type="EMBL" id="CAJHNH020000779">
    <property type="protein sequence ID" value="CAG5119824.1"/>
    <property type="molecule type" value="Genomic_DNA"/>
</dbReference>
<comment type="caution">
    <text evidence="3">The sequence shown here is derived from an EMBL/GenBank/DDBJ whole genome shotgun (WGS) entry which is preliminary data.</text>
</comment>
<sequence length="303" mass="35874">MTDNVVRREIQRRDDPFGIPACFYWTIDEVADWVESIGYGKYKENFRSHFINGRKLLTVDACVLPKMGITHFGDILELAKFIRDQLRVRNDVRDFDVYELRQNSISRNHPCGKLRPNFSYQKHMHEVEQIINARLTFFRKRSIYYSGWSMADWWDEKLRAEENEMKEKQKRLGEDEDKRMIIGNTQQERLRQAAMREISFREIIPEWNQKLPIKRVKCPKDLPGLAESCLSERNIGHLNMTPAKFKCPASVAAPRPMTRRHKPIERSRPYLPIILHWKKMDKTTGYPQIKVSAGMFKCGYYTG</sequence>
<dbReference type="InterPro" id="IPR001660">
    <property type="entry name" value="SAM"/>
</dbReference>
<dbReference type="SMART" id="SM00454">
    <property type="entry name" value="SAM"/>
    <property type="match status" value="1"/>
</dbReference>
<dbReference type="Gene3D" id="1.10.150.50">
    <property type="entry name" value="Transcription Factor, Ets-1"/>
    <property type="match status" value="1"/>
</dbReference>
<dbReference type="PANTHER" id="PTHR46829:SF1">
    <property type="entry name" value="STERILE ALPHA MOTIF DOMAIN-CONTAINING PROTEIN 15"/>
    <property type="match status" value="1"/>
</dbReference>
<dbReference type="InterPro" id="IPR013761">
    <property type="entry name" value="SAM/pointed_sf"/>
</dbReference>
<feature type="domain" description="SAM" evidence="2">
    <location>
        <begin position="25"/>
        <end position="88"/>
    </location>
</feature>
<evidence type="ECO:0000313" key="3">
    <source>
        <dbReference type="EMBL" id="CAG5119824.1"/>
    </source>
</evidence>
<dbReference type="AlphaFoldDB" id="A0A8S3YRU3"/>
<evidence type="ECO:0000313" key="4">
    <source>
        <dbReference type="Proteomes" id="UP000678393"/>
    </source>
</evidence>
<evidence type="ECO:0000259" key="2">
    <source>
        <dbReference type="PROSITE" id="PS50105"/>
    </source>
</evidence>
<protein>
    <recommendedName>
        <fullName evidence="2">SAM domain-containing protein</fullName>
    </recommendedName>
</protein>
<dbReference type="Pfam" id="PF00536">
    <property type="entry name" value="SAM_1"/>
    <property type="match status" value="1"/>
</dbReference>
<dbReference type="SUPFAM" id="SSF47769">
    <property type="entry name" value="SAM/Pointed domain"/>
    <property type="match status" value="1"/>
</dbReference>
<dbReference type="Proteomes" id="UP000678393">
    <property type="component" value="Unassembled WGS sequence"/>
</dbReference>
<reference evidence="3" key="1">
    <citation type="submission" date="2021-04" db="EMBL/GenBank/DDBJ databases">
        <authorList>
            <consortium name="Molecular Ecology Group"/>
        </authorList>
    </citation>
    <scope>NUCLEOTIDE SEQUENCE</scope>
</reference>
<name>A0A8S3YRU3_9EUPU</name>
<keyword evidence="1" id="KW-0175">Coiled coil</keyword>
<organism evidence="3 4">
    <name type="scientific">Candidula unifasciata</name>
    <dbReference type="NCBI Taxonomy" id="100452"/>
    <lineage>
        <taxon>Eukaryota</taxon>
        <taxon>Metazoa</taxon>
        <taxon>Spiralia</taxon>
        <taxon>Lophotrochozoa</taxon>
        <taxon>Mollusca</taxon>
        <taxon>Gastropoda</taxon>
        <taxon>Heterobranchia</taxon>
        <taxon>Euthyneura</taxon>
        <taxon>Panpulmonata</taxon>
        <taxon>Eupulmonata</taxon>
        <taxon>Stylommatophora</taxon>
        <taxon>Helicina</taxon>
        <taxon>Helicoidea</taxon>
        <taxon>Geomitridae</taxon>
        <taxon>Candidula</taxon>
    </lineage>
</organism>
<accession>A0A8S3YRU3</accession>
<proteinExistence type="predicted"/>
<dbReference type="OrthoDB" id="6133291at2759"/>
<dbReference type="PANTHER" id="PTHR46829">
    <property type="entry name" value="STERILE ALPHA MOTIF DOMAIN-CONTAINING PROTEIN 15"/>
    <property type="match status" value="1"/>
</dbReference>
<dbReference type="PROSITE" id="PS50105">
    <property type="entry name" value="SAM_DOMAIN"/>
    <property type="match status" value="1"/>
</dbReference>
<evidence type="ECO:0000256" key="1">
    <source>
        <dbReference type="SAM" id="Coils"/>
    </source>
</evidence>
<feature type="coiled-coil region" evidence="1">
    <location>
        <begin position="151"/>
        <end position="178"/>
    </location>
</feature>
<gene>
    <name evidence="3" type="ORF">CUNI_LOCUS5382</name>
</gene>